<protein>
    <recommendedName>
        <fullName evidence="5">Lipoprotein LpqE</fullName>
    </recommendedName>
</protein>
<keyword evidence="4" id="KW-1185">Reference proteome</keyword>
<sequence>MTRLTTAIPAFALGVAAVALTAGCSAGQISQTSSQVAAVPGANRDIELKDSHDLLVGRVSLRDVMVQYSEKGYPKDGTAPLQIRIINDSPFAVKLCAVTSESGTVAKASGGIVPPSAAATPSNSASAAPTAGASASASASAAPTASAVASPSASAAPVAAGGCELNITVPGQGYTQLLPGQLTYLQLTKLTDELKPGVVARGFTFTFQDSKGKSVTSDKFEIPMGIPLTPGPRTSPELGGEHK</sequence>
<proteinExistence type="predicted"/>
<feature type="region of interest" description="Disordered" evidence="1">
    <location>
        <begin position="221"/>
        <end position="243"/>
    </location>
</feature>
<name>A0A8J7GJC8_9ACTN</name>
<comment type="caution">
    <text evidence="3">The sequence shown here is derived from an EMBL/GenBank/DDBJ whole genome shotgun (WGS) entry which is preliminary data.</text>
</comment>
<evidence type="ECO:0008006" key="5">
    <source>
        <dbReference type="Google" id="ProtNLM"/>
    </source>
</evidence>
<evidence type="ECO:0000313" key="4">
    <source>
        <dbReference type="Proteomes" id="UP000622552"/>
    </source>
</evidence>
<dbReference type="Proteomes" id="UP000622552">
    <property type="component" value="Unassembled WGS sequence"/>
</dbReference>
<dbReference type="PROSITE" id="PS51257">
    <property type="entry name" value="PROKAR_LIPOPROTEIN"/>
    <property type="match status" value="1"/>
</dbReference>
<gene>
    <name evidence="3" type="ORF">IW245_005390</name>
</gene>
<evidence type="ECO:0000256" key="2">
    <source>
        <dbReference type="SAM" id="SignalP"/>
    </source>
</evidence>
<feature type="region of interest" description="Disordered" evidence="1">
    <location>
        <begin position="109"/>
        <end position="130"/>
    </location>
</feature>
<dbReference type="RefSeq" id="WP_197005879.1">
    <property type="nucleotide sequence ID" value="NZ_BONS01000012.1"/>
</dbReference>
<feature type="compositionally biased region" description="Low complexity" evidence="1">
    <location>
        <begin position="113"/>
        <end position="130"/>
    </location>
</feature>
<dbReference type="AlphaFoldDB" id="A0A8J7GJC8"/>
<keyword evidence="2" id="KW-0732">Signal</keyword>
<feature type="chain" id="PRO_5039607931" description="Lipoprotein LpqE" evidence="2">
    <location>
        <begin position="22"/>
        <end position="243"/>
    </location>
</feature>
<feature type="signal peptide" evidence="2">
    <location>
        <begin position="1"/>
        <end position="21"/>
    </location>
</feature>
<dbReference type="EMBL" id="JADOUF010000001">
    <property type="protein sequence ID" value="MBG6139196.1"/>
    <property type="molecule type" value="Genomic_DNA"/>
</dbReference>
<accession>A0A8J7GJC8</accession>
<evidence type="ECO:0000313" key="3">
    <source>
        <dbReference type="EMBL" id="MBG6139196.1"/>
    </source>
</evidence>
<reference evidence="3" key="1">
    <citation type="submission" date="2020-11" db="EMBL/GenBank/DDBJ databases">
        <title>Sequencing the genomes of 1000 actinobacteria strains.</title>
        <authorList>
            <person name="Klenk H.-P."/>
        </authorList>
    </citation>
    <scope>NUCLEOTIDE SEQUENCE</scope>
    <source>
        <strain evidence="3">DSM 45356</strain>
    </source>
</reference>
<organism evidence="3 4">
    <name type="scientific">Longispora fulva</name>
    <dbReference type="NCBI Taxonomy" id="619741"/>
    <lineage>
        <taxon>Bacteria</taxon>
        <taxon>Bacillati</taxon>
        <taxon>Actinomycetota</taxon>
        <taxon>Actinomycetes</taxon>
        <taxon>Micromonosporales</taxon>
        <taxon>Micromonosporaceae</taxon>
        <taxon>Longispora</taxon>
    </lineage>
</organism>
<evidence type="ECO:0000256" key="1">
    <source>
        <dbReference type="SAM" id="MobiDB-lite"/>
    </source>
</evidence>